<sequence length="72" mass="7927">MADDWKVTLADDLAQLVDKAVTRGARQAEVYAVIASEMDRLKVADDRDPDPADSLSERALEEPANEWPAADK</sequence>
<evidence type="ECO:0000313" key="2">
    <source>
        <dbReference type="EMBL" id="MXN44114.1"/>
    </source>
</evidence>
<dbReference type="Proteomes" id="UP000435802">
    <property type="component" value="Unassembled WGS sequence"/>
</dbReference>
<dbReference type="RefSeq" id="WP_160857087.1">
    <property type="nucleotide sequence ID" value="NZ_WUMK01000001.1"/>
</dbReference>
<feature type="compositionally biased region" description="Basic and acidic residues" evidence="1">
    <location>
        <begin position="42"/>
        <end position="61"/>
    </location>
</feature>
<dbReference type="OrthoDB" id="8302037at2"/>
<feature type="region of interest" description="Disordered" evidence="1">
    <location>
        <begin position="42"/>
        <end position="72"/>
    </location>
</feature>
<organism evidence="2 3">
    <name type="scientific">Shinella kummerowiae</name>
    <dbReference type="NCBI Taxonomy" id="417745"/>
    <lineage>
        <taxon>Bacteria</taxon>
        <taxon>Pseudomonadati</taxon>
        <taxon>Pseudomonadota</taxon>
        <taxon>Alphaproteobacteria</taxon>
        <taxon>Hyphomicrobiales</taxon>
        <taxon>Rhizobiaceae</taxon>
        <taxon>Shinella</taxon>
    </lineage>
</organism>
<keyword evidence="3" id="KW-1185">Reference proteome</keyword>
<proteinExistence type="predicted"/>
<reference evidence="2 3" key="1">
    <citation type="submission" date="2019-12" db="EMBL/GenBank/DDBJ databases">
        <title>Shinella kummerowiae sp. nov., a symbiotic bacterium isolated from root nodules of the herbal legume Kummerowia stipulacea.</title>
        <authorList>
            <person name="Gao J."/>
        </authorList>
    </citation>
    <scope>NUCLEOTIDE SEQUENCE [LARGE SCALE GENOMIC DNA]</scope>
    <source>
        <strain evidence="2 3">CCBAU 25048</strain>
    </source>
</reference>
<evidence type="ECO:0000313" key="3">
    <source>
        <dbReference type="Proteomes" id="UP000435802"/>
    </source>
</evidence>
<dbReference type="AlphaFoldDB" id="A0A6N8S506"/>
<protein>
    <submittedName>
        <fullName evidence="2">Uncharacterized protein</fullName>
    </submittedName>
</protein>
<accession>A0A6N8S506</accession>
<name>A0A6N8S506_9HYPH</name>
<dbReference type="EMBL" id="WUMK01000001">
    <property type="protein sequence ID" value="MXN44114.1"/>
    <property type="molecule type" value="Genomic_DNA"/>
</dbReference>
<evidence type="ECO:0000256" key="1">
    <source>
        <dbReference type="SAM" id="MobiDB-lite"/>
    </source>
</evidence>
<comment type="caution">
    <text evidence="2">The sequence shown here is derived from an EMBL/GenBank/DDBJ whole genome shotgun (WGS) entry which is preliminary data.</text>
</comment>
<gene>
    <name evidence="2" type="ORF">GR138_02865</name>
</gene>